<dbReference type="GO" id="GO:0043565">
    <property type="term" value="F:sequence-specific DNA binding"/>
    <property type="evidence" value="ECO:0007669"/>
    <property type="project" value="InterPro"/>
</dbReference>
<organism evidence="11 12">
    <name type="scientific">Cherax quadricarinatus</name>
    <name type="common">Australian red claw crayfish</name>
    <dbReference type="NCBI Taxonomy" id="27406"/>
    <lineage>
        <taxon>Eukaryota</taxon>
        <taxon>Metazoa</taxon>
        <taxon>Ecdysozoa</taxon>
        <taxon>Arthropoda</taxon>
        <taxon>Crustacea</taxon>
        <taxon>Multicrustacea</taxon>
        <taxon>Malacostraca</taxon>
        <taxon>Eumalacostraca</taxon>
        <taxon>Eucarida</taxon>
        <taxon>Decapoda</taxon>
        <taxon>Pleocyemata</taxon>
        <taxon>Astacidea</taxon>
        <taxon>Parastacoidea</taxon>
        <taxon>Parastacidae</taxon>
        <taxon>Cherax</taxon>
    </lineage>
</organism>
<dbReference type="SUPFAM" id="SSF57716">
    <property type="entry name" value="Glucocorticoid receptor-like (DNA-binding domain)"/>
    <property type="match status" value="1"/>
</dbReference>
<evidence type="ECO:0000256" key="4">
    <source>
        <dbReference type="ARBA" id="ARBA00023015"/>
    </source>
</evidence>
<evidence type="ECO:0000313" key="12">
    <source>
        <dbReference type="Proteomes" id="UP001445076"/>
    </source>
</evidence>
<keyword evidence="2" id="KW-0863">Zinc-finger</keyword>
<evidence type="ECO:0000256" key="2">
    <source>
        <dbReference type="ARBA" id="ARBA00022771"/>
    </source>
</evidence>
<dbReference type="EMBL" id="JARKIK010000056">
    <property type="protein sequence ID" value="KAK8732637.1"/>
    <property type="molecule type" value="Genomic_DNA"/>
</dbReference>
<keyword evidence="7" id="KW-0675">Receptor</keyword>
<evidence type="ECO:0000256" key="8">
    <source>
        <dbReference type="ARBA" id="ARBA00023242"/>
    </source>
</evidence>
<dbReference type="SMART" id="SM00399">
    <property type="entry name" value="ZnF_C4"/>
    <property type="match status" value="1"/>
</dbReference>
<evidence type="ECO:0000313" key="11">
    <source>
        <dbReference type="EMBL" id="KAK8732637.1"/>
    </source>
</evidence>
<protein>
    <recommendedName>
        <fullName evidence="10">Nuclear receptor domain-containing protein</fullName>
    </recommendedName>
</protein>
<feature type="non-terminal residue" evidence="11">
    <location>
        <position position="527"/>
    </location>
</feature>
<reference evidence="11 12" key="1">
    <citation type="journal article" date="2024" name="BMC Genomics">
        <title>Genome assembly of redclaw crayfish (Cherax quadricarinatus) provides insights into its immune adaptation and hypoxia tolerance.</title>
        <authorList>
            <person name="Liu Z."/>
            <person name="Zheng J."/>
            <person name="Li H."/>
            <person name="Fang K."/>
            <person name="Wang S."/>
            <person name="He J."/>
            <person name="Zhou D."/>
            <person name="Weng S."/>
            <person name="Chi M."/>
            <person name="Gu Z."/>
            <person name="He J."/>
            <person name="Li F."/>
            <person name="Wang M."/>
        </authorList>
    </citation>
    <scope>NUCLEOTIDE SEQUENCE [LARGE SCALE GENOMIC DNA]</scope>
    <source>
        <strain evidence="11">ZL_2023a</strain>
    </source>
</reference>
<keyword evidence="8" id="KW-0539">Nucleus</keyword>
<dbReference type="Pfam" id="PF00105">
    <property type="entry name" value="zf-C4"/>
    <property type="match status" value="1"/>
</dbReference>
<dbReference type="PROSITE" id="PS51030">
    <property type="entry name" value="NUCLEAR_REC_DBD_2"/>
    <property type="match status" value="1"/>
</dbReference>
<feature type="region of interest" description="Disordered" evidence="9">
    <location>
        <begin position="409"/>
        <end position="445"/>
    </location>
</feature>
<proteinExistence type="predicted"/>
<name>A0AAW0WLX9_CHEQU</name>
<dbReference type="PROSITE" id="PS00031">
    <property type="entry name" value="NUCLEAR_REC_DBD_1"/>
    <property type="match status" value="1"/>
</dbReference>
<keyword evidence="3" id="KW-0862">Zinc</keyword>
<dbReference type="Gene3D" id="3.30.50.10">
    <property type="entry name" value="Erythroid Transcription Factor GATA-1, subunit A"/>
    <property type="match status" value="1"/>
</dbReference>
<accession>A0AAW0WLX9</accession>
<feature type="region of interest" description="Disordered" evidence="9">
    <location>
        <begin position="484"/>
        <end position="527"/>
    </location>
</feature>
<keyword evidence="12" id="KW-1185">Reference proteome</keyword>
<feature type="region of interest" description="Disordered" evidence="9">
    <location>
        <begin position="215"/>
        <end position="270"/>
    </location>
</feature>
<feature type="compositionally biased region" description="Low complexity" evidence="9">
    <location>
        <begin position="215"/>
        <end position="239"/>
    </location>
</feature>
<feature type="compositionally biased region" description="Polar residues" evidence="9">
    <location>
        <begin position="514"/>
        <end position="527"/>
    </location>
</feature>
<keyword evidence="4" id="KW-0805">Transcription regulation</keyword>
<evidence type="ECO:0000256" key="5">
    <source>
        <dbReference type="ARBA" id="ARBA00023125"/>
    </source>
</evidence>
<evidence type="ECO:0000259" key="10">
    <source>
        <dbReference type="PROSITE" id="PS51030"/>
    </source>
</evidence>
<dbReference type="AlphaFoldDB" id="A0AAW0WLX9"/>
<feature type="region of interest" description="Disordered" evidence="9">
    <location>
        <begin position="91"/>
        <end position="111"/>
    </location>
</feature>
<evidence type="ECO:0000256" key="9">
    <source>
        <dbReference type="SAM" id="MobiDB-lite"/>
    </source>
</evidence>
<keyword evidence="5" id="KW-0238">DNA-binding</keyword>
<dbReference type="InterPro" id="IPR001628">
    <property type="entry name" value="Znf_hrmn_rcpt"/>
</dbReference>
<dbReference type="InterPro" id="IPR050200">
    <property type="entry name" value="Nuclear_hormone_rcpt_NR3"/>
</dbReference>
<keyword evidence="6" id="KW-0804">Transcription</keyword>
<comment type="caution">
    <text evidence="11">The sequence shown here is derived from an EMBL/GenBank/DDBJ whole genome shotgun (WGS) entry which is preliminary data.</text>
</comment>
<evidence type="ECO:0000256" key="1">
    <source>
        <dbReference type="ARBA" id="ARBA00022723"/>
    </source>
</evidence>
<sequence length="527" mass="57912">MTSPSNDQCERDMLVSQKCERDMLVSQKCERDMLVSQKCERDMLVSQSLVMYNNMVCQVDAHKELDHSSPDVTQALPCDTSVTQLSSPLARTTPDQVIPPDQGIKEDVTSYQGSPSTITKMSQLCKVCGEPAAGFHFGAFTCEGCKSFFGRTYNNLSSLNECKNSGRCIINKKTRTSCKSCRLRKCLMVGMSKSGSRYGRRSNWFKIHYLMQGNSSSTTTTTSTTSSSGSATSSTYTTSADMMLGSESSSNNNTTTTTAASTSPGLLSPSHNAKTLSHDFRDFKDFKFSPDFSLSPDFTLSPDFKINPDFKSGLEYKSLKSPTPSSSESHNSESSLELTDKSLFPPFSDHLYSKELLALYNLPTLTPHLPPYVSPASLAHRYLYPYYPSLLSVYSRRQYLDSLLQKARQSEASTPVDLEDEPRDLASPSQEFPPPSKFFKPNSSRPHPDLKVAVRNISHLSPVRGVLPLGHELPLLDISPSYNPGHDLTPRGSPETEAVGATAPQDLPIDLSVKNKSPSPESLNSGD</sequence>
<dbReference type="PRINTS" id="PR00047">
    <property type="entry name" value="STROIDFINGER"/>
</dbReference>
<gene>
    <name evidence="11" type="ORF">OTU49_006857</name>
</gene>
<feature type="compositionally biased region" description="Low complexity" evidence="9">
    <location>
        <begin position="248"/>
        <end position="263"/>
    </location>
</feature>
<dbReference type="PANTHER" id="PTHR48092">
    <property type="entry name" value="KNIRPS-RELATED PROTEIN-RELATED"/>
    <property type="match status" value="1"/>
</dbReference>
<dbReference type="InterPro" id="IPR013088">
    <property type="entry name" value="Znf_NHR/GATA"/>
</dbReference>
<dbReference type="GO" id="GO:0008270">
    <property type="term" value="F:zinc ion binding"/>
    <property type="evidence" value="ECO:0007669"/>
    <property type="project" value="UniProtKB-KW"/>
</dbReference>
<dbReference type="Proteomes" id="UP001445076">
    <property type="component" value="Unassembled WGS sequence"/>
</dbReference>
<evidence type="ECO:0000256" key="6">
    <source>
        <dbReference type="ARBA" id="ARBA00023163"/>
    </source>
</evidence>
<evidence type="ECO:0000256" key="7">
    <source>
        <dbReference type="ARBA" id="ARBA00023170"/>
    </source>
</evidence>
<dbReference type="GO" id="GO:0003700">
    <property type="term" value="F:DNA-binding transcription factor activity"/>
    <property type="evidence" value="ECO:0007669"/>
    <property type="project" value="InterPro"/>
</dbReference>
<evidence type="ECO:0000256" key="3">
    <source>
        <dbReference type="ARBA" id="ARBA00022833"/>
    </source>
</evidence>
<feature type="domain" description="Nuclear receptor" evidence="10">
    <location>
        <begin position="122"/>
        <end position="198"/>
    </location>
</feature>
<keyword evidence="1" id="KW-0479">Metal-binding</keyword>